<keyword evidence="2" id="KW-1185">Reference proteome</keyword>
<dbReference type="EMBL" id="BDGJ01000081">
    <property type="protein sequence ID" value="GAW92450.1"/>
    <property type="molecule type" value="Genomic_DNA"/>
</dbReference>
<dbReference type="Proteomes" id="UP000197032">
    <property type="component" value="Unassembled WGS sequence"/>
</dbReference>
<comment type="caution">
    <text evidence="1">The sequence shown here is derived from an EMBL/GenBank/DDBJ whole genome shotgun (WGS) entry which is preliminary data.</text>
</comment>
<gene>
    <name evidence="1" type="ORF">KKC1_16040</name>
</gene>
<proteinExistence type="predicted"/>
<evidence type="ECO:0000313" key="1">
    <source>
        <dbReference type="EMBL" id="GAW92450.1"/>
    </source>
</evidence>
<reference evidence="2" key="1">
    <citation type="journal article" date="2017" name="Appl. Environ. Microbiol.">
        <title>Genomic analysis of Calderihabitans maritimus KKC1, a thermophilic hydrogenogenic carboxydotrophic bacterium isolated from marine sediment.</title>
        <authorList>
            <person name="Omae K."/>
            <person name="Yoneda Y."/>
            <person name="Fukuyama Y."/>
            <person name="Yoshida T."/>
            <person name="Sako Y."/>
        </authorList>
    </citation>
    <scope>NUCLEOTIDE SEQUENCE [LARGE SCALE GENOMIC DNA]</scope>
    <source>
        <strain evidence="2">KKC1</strain>
    </source>
</reference>
<dbReference type="AlphaFoldDB" id="A0A1Z5HT54"/>
<protein>
    <submittedName>
        <fullName evidence="1">Uncharacterized protein</fullName>
    </submittedName>
</protein>
<name>A0A1Z5HT54_9FIRM</name>
<accession>A0A1Z5HT54</accession>
<organism evidence="1 2">
    <name type="scientific">Calderihabitans maritimus</name>
    <dbReference type="NCBI Taxonomy" id="1246530"/>
    <lineage>
        <taxon>Bacteria</taxon>
        <taxon>Bacillati</taxon>
        <taxon>Bacillota</taxon>
        <taxon>Clostridia</taxon>
        <taxon>Neomoorellales</taxon>
        <taxon>Calderihabitantaceae</taxon>
        <taxon>Calderihabitans</taxon>
    </lineage>
</organism>
<sequence length="52" mass="5838">MPEKGLQTTAIPERVELEARTMQLGALAPRRRTGLARKRSRLLELFSDCGRG</sequence>
<evidence type="ECO:0000313" key="2">
    <source>
        <dbReference type="Proteomes" id="UP000197032"/>
    </source>
</evidence>